<evidence type="ECO:0000256" key="1">
    <source>
        <dbReference type="ARBA" id="ARBA00010216"/>
    </source>
</evidence>
<accession>A0A6G1KET5</accession>
<name>A0A6G1KET5_9PLEO</name>
<dbReference type="OrthoDB" id="19232at2759"/>
<feature type="region of interest" description="Disordered" evidence="2">
    <location>
        <begin position="879"/>
        <end position="984"/>
    </location>
</feature>
<feature type="compositionally biased region" description="Polar residues" evidence="2">
    <location>
        <begin position="1059"/>
        <end position="1079"/>
    </location>
</feature>
<evidence type="ECO:0000313" key="3">
    <source>
        <dbReference type="EMBL" id="KAF2711143.1"/>
    </source>
</evidence>
<feature type="compositionally biased region" description="Polar residues" evidence="2">
    <location>
        <begin position="974"/>
        <end position="984"/>
    </location>
</feature>
<feature type="compositionally biased region" description="Polar residues" evidence="2">
    <location>
        <begin position="1001"/>
        <end position="1038"/>
    </location>
</feature>
<evidence type="ECO:0000313" key="4">
    <source>
        <dbReference type="Proteomes" id="UP000799428"/>
    </source>
</evidence>
<dbReference type="GO" id="GO:0005886">
    <property type="term" value="C:plasma membrane"/>
    <property type="evidence" value="ECO:0007669"/>
    <property type="project" value="TreeGrafter"/>
</dbReference>
<dbReference type="GO" id="GO:0072659">
    <property type="term" value="P:protein localization to plasma membrane"/>
    <property type="evidence" value="ECO:0007669"/>
    <property type="project" value="InterPro"/>
</dbReference>
<dbReference type="PANTHER" id="PTHR47766">
    <property type="entry name" value="PROTEIN EFR3"/>
    <property type="match status" value="1"/>
</dbReference>
<feature type="compositionally biased region" description="Basic and acidic residues" evidence="2">
    <location>
        <begin position="223"/>
        <end position="238"/>
    </location>
</feature>
<keyword evidence="4" id="KW-1185">Reference proteome</keyword>
<feature type="compositionally biased region" description="Polar residues" evidence="2">
    <location>
        <begin position="952"/>
        <end position="966"/>
    </location>
</feature>
<dbReference type="Proteomes" id="UP000799428">
    <property type="component" value="Unassembled WGS sequence"/>
</dbReference>
<dbReference type="InterPro" id="IPR039786">
    <property type="entry name" value="EFR3"/>
</dbReference>
<dbReference type="PANTHER" id="PTHR47766:SF1">
    <property type="entry name" value="PROTEIN EFR3"/>
    <property type="match status" value="1"/>
</dbReference>
<protein>
    <recommendedName>
        <fullName evidence="5">Protein EFR3</fullName>
    </recommendedName>
</protein>
<proteinExistence type="inferred from homology"/>
<feature type="region of interest" description="Disordered" evidence="2">
    <location>
        <begin position="223"/>
        <end position="267"/>
    </location>
</feature>
<gene>
    <name evidence="3" type="ORF">K504DRAFT_532834</name>
</gene>
<dbReference type="AlphaFoldDB" id="A0A6G1KET5"/>
<organism evidence="3 4">
    <name type="scientific">Pleomassaria siparia CBS 279.74</name>
    <dbReference type="NCBI Taxonomy" id="1314801"/>
    <lineage>
        <taxon>Eukaryota</taxon>
        <taxon>Fungi</taxon>
        <taxon>Dikarya</taxon>
        <taxon>Ascomycota</taxon>
        <taxon>Pezizomycotina</taxon>
        <taxon>Dothideomycetes</taxon>
        <taxon>Pleosporomycetidae</taxon>
        <taxon>Pleosporales</taxon>
        <taxon>Pleomassariaceae</taxon>
        <taxon>Pleomassaria</taxon>
    </lineage>
</organism>
<feature type="compositionally biased region" description="Basic and acidic residues" evidence="2">
    <location>
        <begin position="1111"/>
        <end position="1124"/>
    </location>
</feature>
<feature type="region of interest" description="Disordered" evidence="2">
    <location>
        <begin position="998"/>
        <end position="1181"/>
    </location>
</feature>
<evidence type="ECO:0000256" key="2">
    <source>
        <dbReference type="SAM" id="MobiDB-lite"/>
    </source>
</evidence>
<feature type="compositionally biased region" description="Polar residues" evidence="2">
    <location>
        <begin position="879"/>
        <end position="890"/>
    </location>
</feature>
<dbReference type="InterPro" id="IPR049150">
    <property type="entry name" value="EFR3_HEAT-like_rpt"/>
</dbReference>
<feature type="compositionally biased region" description="Low complexity" evidence="2">
    <location>
        <begin position="925"/>
        <end position="937"/>
    </location>
</feature>
<evidence type="ECO:0008006" key="5">
    <source>
        <dbReference type="Google" id="ProtNLM"/>
    </source>
</evidence>
<dbReference type="SUPFAM" id="SSF48371">
    <property type="entry name" value="ARM repeat"/>
    <property type="match status" value="1"/>
</dbReference>
<sequence>MNAARQACRPKHQVLVLKCYPKFQKNNVDVKANSSELSYLLYYASTRRSKLQKVGDFLDKRTTADVWKGRVGNVKVTLEILKALIEKCPRDLPLYVGAVLSILRSILKSADVAMVEESVPAFETLCVRQDPANLAADQDYIRQYEEIVQMYAGFASKEVGKNSKAPISWPVAIRFRKAGLRALKGVSSSESLGSATGRQLAVIIPAILPNIYSESGAYLKRLESRESEKDEQEKDQATRRRQSVSSIKTADDEGDPVAASGTTEDADKLAEEEVGVVALQALRNTFTGANPGLLRLATSAILKFITDHVKPQPTQEGRNENWATTLMAMICGWAPVQVRYAILVGAVETLIRSPISEDNLGEQLVLANVINYLLSSTINFIGLSVMDVLVGLISHTLLLLQLGGSGSSIKPHHQQTTSVAETDFKTIPTTSTNLDGVDAEVVKEPSQYRVQLLDMVQHCMASLATHVYYTDQIPDMVTAILSRLKPPILSGISSAVEAIQDPVGAVNAVATSGSLQEKTRINGFFSFETARLSALEAVKSIIKTANTRRPDGSSASISRSSIGVSAWEGTQWLLRDPSGKVRKAYVDALTTWLKLEKNKADLKLVEDYRKKEKENDKGHLARRAVSNASHREKSPRRGKNTFLALLHLAIYENALLFVDSESDYLLIHLLLTTLVEKLGINAVRSGLPMIWRLQEDIAMVEDPRAKVRIGSLVHGYLWAISMAMDFETSAIGRALHSEISRRNSKGLWVQNIRIPPMPLERIETPHPDNFRLPKAVVQTEVLNPFDNREALVDRVAEGYSSSIYSPPSSPPGSPSRSISLPFITTPTLKPAPQLPVKIKNDLLAEWTRDVCIAENTKDSTTASMTGSKAATSYQQKSNNYLGVSIPNGTLDSPMPSPRRAHSRSRPPSTAYGLVGRVNSPHRNRSPSGTPGSTSSRSAVRVEELKRVLSGSAPRTSYSTRQGTSHFADSGRGSPGSSASESMISVHSLSDASFVTADHPSLANQTDSPNPDSPSTLPPRVQSQSPPSNASYTHNNAFSANGVPPVPPIPASLRDHSVSPVHSSNLNSPTGALSASSPNRLPTDRPKTAPNGSVAARKSRSMKRGSAGGARSVRERSGSRTKSIDESISGISNGNGNGNGPREKTSRKTRKPDFTGFLDSIQAGDGEEDDDVDLGGVGRAPY</sequence>
<feature type="region of interest" description="Disordered" evidence="2">
    <location>
        <begin position="615"/>
        <end position="635"/>
    </location>
</feature>
<dbReference type="EMBL" id="MU005768">
    <property type="protein sequence ID" value="KAF2711143.1"/>
    <property type="molecule type" value="Genomic_DNA"/>
</dbReference>
<reference evidence="3" key="1">
    <citation type="journal article" date="2020" name="Stud. Mycol.">
        <title>101 Dothideomycetes genomes: a test case for predicting lifestyles and emergence of pathogens.</title>
        <authorList>
            <person name="Haridas S."/>
            <person name="Albert R."/>
            <person name="Binder M."/>
            <person name="Bloem J."/>
            <person name="Labutti K."/>
            <person name="Salamov A."/>
            <person name="Andreopoulos B."/>
            <person name="Baker S."/>
            <person name="Barry K."/>
            <person name="Bills G."/>
            <person name="Bluhm B."/>
            <person name="Cannon C."/>
            <person name="Castanera R."/>
            <person name="Culley D."/>
            <person name="Daum C."/>
            <person name="Ezra D."/>
            <person name="Gonzalez J."/>
            <person name="Henrissat B."/>
            <person name="Kuo A."/>
            <person name="Liang C."/>
            <person name="Lipzen A."/>
            <person name="Lutzoni F."/>
            <person name="Magnuson J."/>
            <person name="Mondo S."/>
            <person name="Nolan M."/>
            <person name="Ohm R."/>
            <person name="Pangilinan J."/>
            <person name="Park H.-J."/>
            <person name="Ramirez L."/>
            <person name="Alfaro M."/>
            <person name="Sun H."/>
            <person name="Tritt A."/>
            <person name="Yoshinaga Y."/>
            <person name="Zwiers L.-H."/>
            <person name="Turgeon B."/>
            <person name="Goodwin S."/>
            <person name="Spatafora J."/>
            <person name="Crous P."/>
            <person name="Grigoriev I."/>
        </authorList>
    </citation>
    <scope>NUCLEOTIDE SEQUENCE</scope>
    <source>
        <strain evidence="3">CBS 279.74</strain>
    </source>
</reference>
<comment type="similarity">
    <text evidence="1">Belongs to the EFR3 family.</text>
</comment>
<dbReference type="InterPro" id="IPR016024">
    <property type="entry name" value="ARM-type_fold"/>
</dbReference>
<dbReference type="Pfam" id="PF21072">
    <property type="entry name" value="EFR3"/>
    <property type="match status" value="1"/>
</dbReference>